<name>A0ABY8JRE2_9BRAD</name>
<keyword evidence="2" id="KW-0808">Transferase</keyword>
<feature type="domain" description="N-acetyltransferase" evidence="1">
    <location>
        <begin position="1"/>
        <end position="81"/>
    </location>
</feature>
<proteinExistence type="predicted"/>
<gene>
    <name evidence="2" type="ORF">QA636_34075</name>
</gene>
<dbReference type="GO" id="GO:0016746">
    <property type="term" value="F:acyltransferase activity"/>
    <property type="evidence" value="ECO:0007669"/>
    <property type="project" value="UniProtKB-KW"/>
</dbReference>
<dbReference type="Pfam" id="PF00583">
    <property type="entry name" value="Acetyltransf_1"/>
    <property type="match status" value="1"/>
</dbReference>
<reference evidence="2 3" key="1">
    <citation type="submission" date="2023-04" db="EMBL/GenBank/DDBJ databases">
        <title>Australian commercial rhizobial inoculants.</title>
        <authorList>
            <person name="Kohlmeier M.G."/>
            <person name="O'Hara G.W."/>
            <person name="Colombi E."/>
            <person name="Ramsay J.P."/>
            <person name="Terpolilli J."/>
        </authorList>
    </citation>
    <scope>NUCLEOTIDE SEQUENCE [LARGE SCALE GENOMIC DNA]</scope>
    <source>
        <strain evidence="2 3">CB627</strain>
    </source>
</reference>
<dbReference type="EMBL" id="CP121646">
    <property type="protein sequence ID" value="WFU68257.1"/>
    <property type="molecule type" value="Genomic_DNA"/>
</dbReference>
<dbReference type="SUPFAM" id="SSF55729">
    <property type="entry name" value="Acyl-CoA N-acyltransferases (Nat)"/>
    <property type="match status" value="1"/>
</dbReference>
<protein>
    <submittedName>
        <fullName evidence="2">GNAT family N-acetyltransferase</fullName>
        <ecNumber evidence="2">2.3.1.-</ecNumber>
    </submittedName>
</protein>
<evidence type="ECO:0000313" key="3">
    <source>
        <dbReference type="Proteomes" id="UP001221546"/>
    </source>
</evidence>
<evidence type="ECO:0000313" key="2">
    <source>
        <dbReference type="EMBL" id="WFU68257.1"/>
    </source>
</evidence>
<organism evidence="2 3">
    <name type="scientific">Bradyrhizobium brasilense</name>
    <dbReference type="NCBI Taxonomy" id="1419277"/>
    <lineage>
        <taxon>Bacteria</taxon>
        <taxon>Pseudomonadati</taxon>
        <taxon>Pseudomonadota</taxon>
        <taxon>Alphaproteobacteria</taxon>
        <taxon>Hyphomicrobiales</taxon>
        <taxon>Nitrobacteraceae</taxon>
        <taxon>Bradyrhizobium</taxon>
    </lineage>
</organism>
<sequence>MVPAASENQLHSARIVKVLVERSARRRGIGRRLISAVSELARKAGKTLLTLRITTGSAAERLYGQRGMAAGGYHTRVCARP</sequence>
<keyword evidence="2" id="KW-0012">Acyltransferase</keyword>
<accession>A0ABY8JRE2</accession>
<dbReference type="EC" id="2.3.1.-" evidence="2"/>
<dbReference type="Gene3D" id="3.40.630.30">
    <property type="match status" value="1"/>
</dbReference>
<evidence type="ECO:0000259" key="1">
    <source>
        <dbReference type="PROSITE" id="PS51186"/>
    </source>
</evidence>
<dbReference type="Proteomes" id="UP001221546">
    <property type="component" value="Chromosome"/>
</dbReference>
<dbReference type="PROSITE" id="PS51186">
    <property type="entry name" value="GNAT"/>
    <property type="match status" value="1"/>
</dbReference>
<dbReference type="RefSeq" id="WP_310885973.1">
    <property type="nucleotide sequence ID" value="NZ_CP121646.1"/>
</dbReference>
<keyword evidence="3" id="KW-1185">Reference proteome</keyword>
<dbReference type="InterPro" id="IPR016181">
    <property type="entry name" value="Acyl_CoA_acyltransferase"/>
</dbReference>
<dbReference type="InterPro" id="IPR000182">
    <property type="entry name" value="GNAT_dom"/>
</dbReference>